<dbReference type="eggNOG" id="COG0330">
    <property type="taxonomic scope" value="Bacteria"/>
</dbReference>
<dbReference type="EMBL" id="CP003653">
    <property type="protein sequence ID" value="AFZ37101.1"/>
    <property type="molecule type" value="Genomic_DNA"/>
</dbReference>
<dbReference type="SMART" id="SM00244">
    <property type="entry name" value="PHB"/>
    <property type="match status" value="1"/>
</dbReference>
<keyword evidence="4" id="KW-1185">Reference proteome</keyword>
<dbReference type="PANTHER" id="PTHR10264:SF19">
    <property type="entry name" value="AT06885P-RELATED"/>
    <property type="match status" value="1"/>
</dbReference>
<accession>K9XYB5</accession>
<organism evidence="3 4">
    <name type="scientific">Stanieria cyanosphaera (strain ATCC 29371 / PCC 7437)</name>
    <dbReference type="NCBI Taxonomy" id="111780"/>
    <lineage>
        <taxon>Bacteria</taxon>
        <taxon>Bacillati</taxon>
        <taxon>Cyanobacteriota</taxon>
        <taxon>Cyanophyceae</taxon>
        <taxon>Pleurocapsales</taxon>
        <taxon>Dermocarpellaceae</taxon>
        <taxon>Stanieria</taxon>
    </lineage>
</organism>
<dbReference type="Proteomes" id="UP000010473">
    <property type="component" value="Chromosome"/>
</dbReference>
<dbReference type="AlphaFoldDB" id="K9XYB5"/>
<dbReference type="SUPFAM" id="SSF117892">
    <property type="entry name" value="Band 7/SPFH domain"/>
    <property type="match status" value="1"/>
</dbReference>
<dbReference type="Gene3D" id="6.10.250.2090">
    <property type="match status" value="1"/>
</dbReference>
<evidence type="ECO:0000313" key="4">
    <source>
        <dbReference type="Proteomes" id="UP000010473"/>
    </source>
</evidence>
<dbReference type="PATRIC" id="fig|111780.3.peg.3730"/>
<evidence type="ECO:0000313" key="3">
    <source>
        <dbReference type="EMBL" id="AFZ37101.1"/>
    </source>
</evidence>
<dbReference type="Pfam" id="PF01145">
    <property type="entry name" value="Band_7"/>
    <property type="match status" value="1"/>
</dbReference>
<dbReference type="GO" id="GO:0098552">
    <property type="term" value="C:side of membrane"/>
    <property type="evidence" value="ECO:0007669"/>
    <property type="project" value="UniProtKB-ARBA"/>
</dbReference>
<evidence type="ECO:0000256" key="1">
    <source>
        <dbReference type="ARBA" id="ARBA00008164"/>
    </source>
</evidence>
<gene>
    <name evidence="3" type="ordered locus">Sta7437_3603</name>
</gene>
<dbReference type="PANTHER" id="PTHR10264">
    <property type="entry name" value="BAND 7 PROTEIN-RELATED"/>
    <property type="match status" value="1"/>
</dbReference>
<dbReference type="InterPro" id="IPR001107">
    <property type="entry name" value="Band_7"/>
</dbReference>
<dbReference type="InterPro" id="IPR043202">
    <property type="entry name" value="Band-7_stomatin-like"/>
</dbReference>
<evidence type="ECO:0000259" key="2">
    <source>
        <dbReference type="SMART" id="SM00244"/>
    </source>
</evidence>
<dbReference type="OrthoDB" id="9809197at2"/>
<dbReference type="RefSeq" id="WP_015194762.1">
    <property type="nucleotide sequence ID" value="NC_019748.1"/>
</dbReference>
<dbReference type="GO" id="GO:0005886">
    <property type="term" value="C:plasma membrane"/>
    <property type="evidence" value="ECO:0007669"/>
    <property type="project" value="InterPro"/>
</dbReference>
<dbReference type="InterPro" id="IPR036013">
    <property type="entry name" value="Band_7/SPFH_dom_sf"/>
</dbReference>
<dbReference type="STRING" id="111780.Sta7437_3603"/>
<dbReference type="KEGG" id="scs:Sta7437_3603"/>
<feature type="domain" description="Band 7" evidence="2">
    <location>
        <begin position="18"/>
        <end position="175"/>
    </location>
</feature>
<protein>
    <submittedName>
        <fullName evidence="3">SPFH domain, Band 7 family protein</fullName>
    </submittedName>
</protein>
<dbReference type="Gene3D" id="3.30.479.30">
    <property type="entry name" value="Band 7 domain"/>
    <property type="match status" value="1"/>
</dbReference>
<dbReference type="InterPro" id="IPR001972">
    <property type="entry name" value="Stomatin_HflK_fam"/>
</dbReference>
<dbReference type="CDD" id="cd08826">
    <property type="entry name" value="SPFH_eoslipins_u1"/>
    <property type="match status" value="1"/>
</dbReference>
<dbReference type="PRINTS" id="PR00721">
    <property type="entry name" value="STOMATIN"/>
</dbReference>
<sequence>MESILSILLGLVLVLGAKGLKIDREYERGVIFRLGRYQTTKGPGIYWIVPLVDQKAKVDIRTKTVDIAPQETVTADSVTIKVNAVLYYRIIDPCKAINKVENYNVAVYQTAMTTLRNVVGQNILDDVLQNRDKINFKVQEIVDEITEPWGIEIERVEMKDVEIPQSMQRAMAKEAEAVREKRARLIKATAEQEASQKLSEASQKISENPLALELRRLQMLTEIGAENNTTTLIMMPSDMITLAKEWTNTLQAKRQTTELDFIQSSSINSQISQTIE</sequence>
<dbReference type="FunFam" id="3.30.479.30:FF:000004">
    <property type="entry name" value="Putative membrane protease family, stomatin"/>
    <property type="match status" value="1"/>
</dbReference>
<reference evidence="4" key="1">
    <citation type="journal article" date="2013" name="Proc. Natl. Acad. Sci. U.S.A.">
        <title>Improving the coverage of the cyanobacterial phylum using diversity-driven genome sequencing.</title>
        <authorList>
            <person name="Shih P.M."/>
            <person name="Wu D."/>
            <person name="Latifi A."/>
            <person name="Axen S.D."/>
            <person name="Fewer D.P."/>
            <person name="Talla E."/>
            <person name="Calteau A."/>
            <person name="Cai F."/>
            <person name="Tandeau de Marsac N."/>
            <person name="Rippka R."/>
            <person name="Herdman M."/>
            <person name="Sivonen K."/>
            <person name="Coursin T."/>
            <person name="Laurent T."/>
            <person name="Goodwin L."/>
            <person name="Nolan M."/>
            <person name="Davenport K.W."/>
            <person name="Han C.S."/>
            <person name="Rubin E.M."/>
            <person name="Eisen J.A."/>
            <person name="Woyke T."/>
            <person name="Gugger M."/>
            <person name="Kerfeld C.A."/>
        </authorList>
    </citation>
    <scope>NUCLEOTIDE SEQUENCE [LARGE SCALE GENOMIC DNA]</scope>
    <source>
        <strain evidence="4">ATCC 29371 / PCC 7437</strain>
    </source>
</reference>
<proteinExistence type="inferred from homology"/>
<dbReference type="HOGENOM" id="CLU_024949_3_3_3"/>
<comment type="similarity">
    <text evidence="1">Belongs to the band 7/mec-2 family.</text>
</comment>
<name>K9XYB5_STAC7</name>